<evidence type="ECO:0000259" key="1">
    <source>
        <dbReference type="Pfam" id="PF06527"/>
    </source>
</evidence>
<comment type="caution">
    <text evidence="3">The sequence shown here is derived from an EMBL/GenBank/DDBJ whole genome shotgun (WGS) entry which is preliminary data.</text>
</comment>
<dbReference type="Pfam" id="PF06527">
    <property type="entry name" value="TniQ"/>
    <property type="match status" value="1"/>
</dbReference>
<feature type="domain" description="TniQ" evidence="1">
    <location>
        <begin position="5"/>
        <end position="159"/>
    </location>
</feature>
<evidence type="ECO:0000313" key="3">
    <source>
        <dbReference type="EMBL" id="CAH1057605.1"/>
    </source>
</evidence>
<evidence type="ECO:0008006" key="5">
    <source>
        <dbReference type="Google" id="ProtNLM"/>
    </source>
</evidence>
<evidence type="ECO:0000259" key="2">
    <source>
        <dbReference type="Pfam" id="PF15978"/>
    </source>
</evidence>
<dbReference type="EMBL" id="CAKMAB010000022">
    <property type="protein sequence ID" value="CAH1057605.1"/>
    <property type="molecule type" value="Genomic_DNA"/>
</dbReference>
<name>A0ABM9BGQ8_9BACL</name>
<accession>A0ABM9BGQ8</accession>
<dbReference type="Pfam" id="PF15978">
    <property type="entry name" value="TnsD"/>
    <property type="match status" value="2"/>
</dbReference>
<protein>
    <recommendedName>
        <fullName evidence="5">Transposon Tn7 transposition protein TnsD C-termianl domain-containing protein</fullName>
    </recommendedName>
</protein>
<dbReference type="RefSeq" id="WP_234537376.1">
    <property type="nucleotide sequence ID" value="NZ_CAKMAB010000022.1"/>
</dbReference>
<sequence length="566" mass="65548">MEYSYFPELYPDELLYSACARYQMNIGKPAQKLYIEKLFDVRSCCAITDFPSHLSSFVAKIAQSHNTVETILNNHTNYPYYRPFISKETAQKVRHYMLSPNNGRRIHMSLGITACSIPKPKFLKYCNNCVLHDLGTYGVSYWRRVHQLPGVYLCPLHSSVLNNSNILISTIRGKHDFIDFNTVYKATDAEVKIEFENEMSDIAKSSLDILNLKCEDKICKETLREYYLADLDSKGYVTGNGRLRFKMLIADFTEFHSSSFLRTLKSNIEEDSEDTWLHKLLRKSKENCHPLRHILFTKFLGVSFNDLTLTRRPESFGYAPWPCLNKTSTHYKESVVQNCVITTGSKTKKPTGHFICDCGFIYVRTGPDLSYADRFRIGRIQSFGPIWLQAAQELHSNHNLSQREKAKRLGVDSKTFVRMIKKGEKQKYTKVQKKVTGSRSGKEHQKKSPARVNWQERDQAMSVKVFAAVTKILDEAKPTRITKSEIVKRGQLHSSIIYYPSKLPDTKLVLSQVIESLEEFQMRRIDWALKQLKDCNELKKWKVLKLAAITSKCTEQVRNYLDRRLE</sequence>
<proteinExistence type="predicted"/>
<reference evidence="3" key="1">
    <citation type="submission" date="2021-12" db="EMBL/GenBank/DDBJ databases">
        <authorList>
            <person name="Criscuolo A."/>
        </authorList>
    </citation>
    <scope>NUCLEOTIDE SEQUENCE</scope>
    <source>
        <strain evidence="3">CIP111894</strain>
    </source>
</reference>
<gene>
    <name evidence="3" type="ORF">PAECIP111894_03763</name>
</gene>
<feature type="domain" description="Transposon Tn7 transposition protein TnsD C-terminal" evidence="2">
    <location>
        <begin position="202"/>
        <end position="435"/>
    </location>
</feature>
<dbReference type="InterPro" id="IPR009492">
    <property type="entry name" value="TniQ"/>
</dbReference>
<evidence type="ECO:0000313" key="4">
    <source>
        <dbReference type="Proteomes" id="UP000838749"/>
    </source>
</evidence>
<dbReference type="Proteomes" id="UP000838749">
    <property type="component" value="Unassembled WGS sequence"/>
</dbReference>
<keyword evidence="4" id="KW-1185">Reference proteome</keyword>
<feature type="domain" description="Transposon Tn7 transposition protein TnsD C-terminal" evidence="2">
    <location>
        <begin position="442"/>
        <end position="508"/>
    </location>
</feature>
<organism evidence="3 4">
    <name type="scientific">Paenibacillus pseudetheri</name>
    <dbReference type="NCBI Taxonomy" id="2897682"/>
    <lineage>
        <taxon>Bacteria</taxon>
        <taxon>Bacillati</taxon>
        <taxon>Bacillota</taxon>
        <taxon>Bacilli</taxon>
        <taxon>Bacillales</taxon>
        <taxon>Paenibacillaceae</taxon>
        <taxon>Paenibacillus</taxon>
    </lineage>
</organism>
<dbReference type="InterPro" id="IPR032750">
    <property type="entry name" value="TnsD_C"/>
</dbReference>